<dbReference type="Pfam" id="PF13966">
    <property type="entry name" value="zf-RVT"/>
    <property type="match status" value="1"/>
</dbReference>
<accession>A0AAD4D0A3</accession>
<proteinExistence type="predicted"/>
<feature type="domain" description="Reverse transcriptase zinc-binding" evidence="1">
    <location>
        <begin position="192"/>
        <end position="242"/>
    </location>
</feature>
<organism evidence="2 3">
    <name type="scientific">Linnemannia exigua</name>
    <dbReference type="NCBI Taxonomy" id="604196"/>
    <lineage>
        <taxon>Eukaryota</taxon>
        <taxon>Fungi</taxon>
        <taxon>Fungi incertae sedis</taxon>
        <taxon>Mucoromycota</taxon>
        <taxon>Mortierellomycotina</taxon>
        <taxon>Mortierellomycetes</taxon>
        <taxon>Mortierellales</taxon>
        <taxon>Mortierellaceae</taxon>
        <taxon>Linnemannia</taxon>
    </lineage>
</organism>
<sequence length="243" mass="27768">MIRKPESLATKVLGAIMEKETGAPTWRMIFAYPEHCNFKTTLKNFTAITTMLKAAKLLSPVSLVDNDTTSALSILYSPADLWMTSGIELQLHTKLRMDEIFQLHPTEHYLQPIDQDELSSSASRLLNRIDAGTVIVSPRLQSLLLGPHPQTQDSLSATLLARDLKGFPLEVLSTKTIRTALSQEEPTEEEIKQAPHWRRLWKEKLEHRSRTILWRLYHNKLSNGQRLHKINPERPETCHSCND</sequence>
<gene>
    <name evidence="2" type="ORF">BGZ95_007885</name>
</gene>
<feature type="non-terminal residue" evidence="2">
    <location>
        <position position="243"/>
    </location>
</feature>
<keyword evidence="3" id="KW-1185">Reference proteome</keyword>
<protein>
    <recommendedName>
        <fullName evidence="1">Reverse transcriptase zinc-binding domain-containing protein</fullName>
    </recommendedName>
</protein>
<dbReference type="Proteomes" id="UP001194580">
    <property type="component" value="Unassembled WGS sequence"/>
</dbReference>
<name>A0AAD4D0A3_9FUNG</name>
<dbReference type="AlphaFoldDB" id="A0AAD4D0A3"/>
<dbReference type="EMBL" id="JAAAIL010003962">
    <property type="protein sequence ID" value="KAG0248732.1"/>
    <property type="molecule type" value="Genomic_DNA"/>
</dbReference>
<reference evidence="2" key="1">
    <citation type="journal article" date="2020" name="Fungal Divers.">
        <title>Resolving the Mortierellaceae phylogeny through synthesis of multi-gene phylogenetics and phylogenomics.</title>
        <authorList>
            <person name="Vandepol N."/>
            <person name="Liber J."/>
            <person name="Desiro A."/>
            <person name="Na H."/>
            <person name="Kennedy M."/>
            <person name="Barry K."/>
            <person name="Grigoriev I.V."/>
            <person name="Miller A.N."/>
            <person name="O'Donnell K."/>
            <person name="Stajich J.E."/>
            <person name="Bonito G."/>
        </authorList>
    </citation>
    <scope>NUCLEOTIDE SEQUENCE</scope>
    <source>
        <strain evidence="2">NRRL 28262</strain>
    </source>
</reference>
<evidence type="ECO:0000313" key="2">
    <source>
        <dbReference type="EMBL" id="KAG0248732.1"/>
    </source>
</evidence>
<evidence type="ECO:0000259" key="1">
    <source>
        <dbReference type="Pfam" id="PF13966"/>
    </source>
</evidence>
<evidence type="ECO:0000313" key="3">
    <source>
        <dbReference type="Proteomes" id="UP001194580"/>
    </source>
</evidence>
<dbReference type="InterPro" id="IPR026960">
    <property type="entry name" value="RVT-Znf"/>
</dbReference>
<comment type="caution">
    <text evidence="2">The sequence shown here is derived from an EMBL/GenBank/DDBJ whole genome shotgun (WGS) entry which is preliminary data.</text>
</comment>